<evidence type="ECO:0000313" key="4">
    <source>
        <dbReference type="Proteomes" id="UP001228044"/>
    </source>
</evidence>
<evidence type="ECO:0000259" key="2">
    <source>
        <dbReference type="Pfam" id="PF07364"/>
    </source>
</evidence>
<dbReference type="RefSeq" id="WP_290360473.1">
    <property type="nucleotide sequence ID" value="NZ_JAUHHC010000005.1"/>
</dbReference>
<evidence type="ECO:0000313" key="3">
    <source>
        <dbReference type="EMBL" id="MDN3922158.1"/>
    </source>
</evidence>
<organism evidence="3 4">
    <name type="scientific">Roseateles violae</name>
    <dbReference type="NCBI Taxonomy" id="3058042"/>
    <lineage>
        <taxon>Bacteria</taxon>
        <taxon>Pseudomonadati</taxon>
        <taxon>Pseudomonadota</taxon>
        <taxon>Betaproteobacteria</taxon>
        <taxon>Burkholderiales</taxon>
        <taxon>Sphaerotilaceae</taxon>
        <taxon>Roseateles</taxon>
    </lineage>
</organism>
<gene>
    <name evidence="3" type="ORF">QWJ38_17850</name>
</gene>
<accession>A0ABT8DVZ0</accession>
<evidence type="ECO:0000259" key="1">
    <source>
        <dbReference type="Pfam" id="PF07171"/>
    </source>
</evidence>
<dbReference type="InterPro" id="IPR015995">
    <property type="entry name" value="MlrC_N"/>
</dbReference>
<feature type="domain" description="Microcystin LR degradation protein MlrC C-terminal" evidence="1">
    <location>
        <begin position="347"/>
        <end position="520"/>
    </location>
</feature>
<dbReference type="Pfam" id="PF07171">
    <property type="entry name" value="MlrC_C"/>
    <property type="match status" value="1"/>
</dbReference>
<proteinExistence type="predicted"/>
<dbReference type="InterPro" id="IPR009197">
    <property type="entry name" value="MlrC"/>
</dbReference>
<comment type="caution">
    <text evidence="3">The sequence shown here is derived from an EMBL/GenBank/DDBJ whole genome shotgun (WGS) entry which is preliminary data.</text>
</comment>
<reference evidence="3 4" key="1">
    <citation type="submission" date="2023-06" db="EMBL/GenBank/DDBJ databases">
        <title>Pelomonas sp. PFR6 16S ribosomal RNA gene Genome sequencing and assembly.</title>
        <authorList>
            <person name="Woo H."/>
        </authorList>
    </citation>
    <scope>NUCLEOTIDE SEQUENCE [LARGE SCALE GENOMIC DNA]</scope>
    <source>
        <strain evidence="3 4">PFR6</strain>
    </source>
</reference>
<sequence>MNALIVEPTYFHSGNCVSRTTNLSLQLASHRMESSTASSPLRVFVGGLAHETNTFSPLPTSRRSFVEGVFHRGGDDATIATAMAFPGYGDMLEVCAQAGDQAVAGMCAWAQPGGPLPHREYERLRDELFEEIERAGPLDFIVLVLHGAMVSSECWDCEGDLLNRLRDRVGVTPVGVLLDLHCNLTDSMLQSGALLVACKEYPHTDFRDRAQELRDLLADVVRGGRTMPRPVMRPVPMLALMGTTEDPMKEFVVQLKQCENTPGIASVSAMHGFAWSDTPHSRAALLAWYDPRIETAEERARSTVAALASRLYEIGTKTQGTRLPLRDALARALSLVDGAKGRPVAFADGSDNPGGGAASDSTFVLSELLRQGVSGVALGMIWDPQAAAIAANAGVGAKLPLRIGGKVGPLSGEPVDLDVEVVCVRDDATQRGLSGGREALGLAVTVRTPAIDIVINSIRQQVFSPDCFTEMGVDLFKKALIVVKSTQHFRMGFDAVASAVVYCDAPGSLHGDLGKLPFRHLARPIWPLDPAPAP</sequence>
<dbReference type="Proteomes" id="UP001228044">
    <property type="component" value="Unassembled WGS sequence"/>
</dbReference>
<name>A0ABT8DVZ0_9BURK</name>
<dbReference type="InterPro" id="IPR010799">
    <property type="entry name" value="MlrC_C"/>
</dbReference>
<dbReference type="PIRSF" id="PIRSF012702">
    <property type="entry name" value="UCP012702"/>
    <property type="match status" value="1"/>
</dbReference>
<keyword evidence="4" id="KW-1185">Reference proteome</keyword>
<feature type="domain" description="Microcystin LR degradation protein MlrC N-terminal" evidence="2">
    <location>
        <begin position="42"/>
        <end position="332"/>
    </location>
</feature>
<dbReference type="Pfam" id="PF07364">
    <property type="entry name" value="DUF1485"/>
    <property type="match status" value="1"/>
</dbReference>
<protein>
    <submittedName>
        <fullName evidence="3">M81 family metallopeptidase</fullName>
    </submittedName>
</protein>
<dbReference type="EMBL" id="JAUHHC010000005">
    <property type="protein sequence ID" value="MDN3922158.1"/>
    <property type="molecule type" value="Genomic_DNA"/>
</dbReference>